<dbReference type="EMBL" id="AUPC02000172">
    <property type="protein sequence ID" value="POG67333.1"/>
    <property type="molecule type" value="Genomic_DNA"/>
</dbReference>
<comment type="caution">
    <text evidence="2">The sequence shown here is derived from an EMBL/GenBank/DDBJ whole genome shotgun (WGS) entry which is preliminary data.</text>
</comment>
<keyword evidence="1" id="KW-1133">Transmembrane helix</keyword>
<reference evidence="2 3" key="2">
    <citation type="journal article" date="2018" name="New Phytol.">
        <title>High intraspecific genome diversity in the model arbuscular mycorrhizal symbiont Rhizophagus irregularis.</title>
        <authorList>
            <person name="Chen E.C.H."/>
            <person name="Morin E."/>
            <person name="Beaudet D."/>
            <person name="Noel J."/>
            <person name="Yildirir G."/>
            <person name="Ndikumana S."/>
            <person name="Charron P."/>
            <person name="St-Onge C."/>
            <person name="Giorgi J."/>
            <person name="Kruger M."/>
            <person name="Marton T."/>
            <person name="Ropars J."/>
            <person name="Grigoriev I.V."/>
            <person name="Hainaut M."/>
            <person name="Henrissat B."/>
            <person name="Roux C."/>
            <person name="Martin F."/>
            <person name="Corradi N."/>
        </authorList>
    </citation>
    <scope>NUCLEOTIDE SEQUENCE [LARGE SCALE GENOMIC DNA]</scope>
    <source>
        <strain evidence="2 3">DAOM 197198</strain>
    </source>
</reference>
<dbReference type="AlphaFoldDB" id="A0A2P4PPM4"/>
<accession>A0A2P4PPM4</accession>
<evidence type="ECO:0000313" key="3">
    <source>
        <dbReference type="Proteomes" id="UP000018888"/>
    </source>
</evidence>
<feature type="transmembrane region" description="Helical" evidence="1">
    <location>
        <begin position="31"/>
        <end position="51"/>
    </location>
</feature>
<keyword evidence="3" id="KW-1185">Reference proteome</keyword>
<sequence>MHFTHLLCCVPLYLIILILLIKIRYKRIHCLNVNLVIWNNNLNAVLIYIYLV</sequence>
<gene>
    <name evidence="2" type="ORF">GLOIN_2v1648080</name>
</gene>
<feature type="non-terminal residue" evidence="2">
    <location>
        <position position="52"/>
    </location>
</feature>
<reference evidence="2 3" key="1">
    <citation type="journal article" date="2013" name="Proc. Natl. Acad. Sci. U.S.A.">
        <title>Genome of an arbuscular mycorrhizal fungus provides insight into the oldest plant symbiosis.</title>
        <authorList>
            <person name="Tisserant E."/>
            <person name="Malbreil M."/>
            <person name="Kuo A."/>
            <person name="Kohler A."/>
            <person name="Symeonidi A."/>
            <person name="Balestrini R."/>
            <person name="Charron P."/>
            <person name="Duensing N."/>
            <person name="Frei Dit Frey N."/>
            <person name="Gianinazzi-Pearson V."/>
            <person name="Gilbert L.B."/>
            <person name="Handa Y."/>
            <person name="Herr J.R."/>
            <person name="Hijri M."/>
            <person name="Koul R."/>
            <person name="Kawaguchi M."/>
            <person name="Krajinski F."/>
            <person name="Lammers P.J."/>
            <person name="Masclaux F.G."/>
            <person name="Murat C."/>
            <person name="Morin E."/>
            <person name="Ndikumana S."/>
            <person name="Pagni M."/>
            <person name="Petitpierre D."/>
            <person name="Requena N."/>
            <person name="Rosikiewicz P."/>
            <person name="Riley R."/>
            <person name="Saito K."/>
            <person name="San Clemente H."/>
            <person name="Shapiro H."/>
            <person name="van Tuinen D."/>
            <person name="Becard G."/>
            <person name="Bonfante P."/>
            <person name="Paszkowski U."/>
            <person name="Shachar-Hill Y.Y."/>
            <person name="Tuskan G.A."/>
            <person name="Young P.W."/>
            <person name="Sanders I.R."/>
            <person name="Henrissat B."/>
            <person name="Rensing S.A."/>
            <person name="Grigoriev I.V."/>
            <person name="Corradi N."/>
            <person name="Roux C."/>
            <person name="Martin F."/>
        </authorList>
    </citation>
    <scope>NUCLEOTIDE SEQUENCE [LARGE SCALE GENOMIC DNA]</scope>
    <source>
        <strain evidence="2 3">DAOM 197198</strain>
    </source>
</reference>
<organism evidence="2 3">
    <name type="scientific">Rhizophagus irregularis (strain DAOM 181602 / DAOM 197198 / MUCL 43194)</name>
    <name type="common">Arbuscular mycorrhizal fungus</name>
    <name type="synonym">Glomus intraradices</name>
    <dbReference type="NCBI Taxonomy" id="747089"/>
    <lineage>
        <taxon>Eukaryota</taxon>
        <taxon>Fungi</taxon>
        <taxon>Fungi incertae sedis</taxon>
        <taxon>Mucoromycota</taxon>
        <taxon>Glomeromycotina</taxon>
        <taxon>Glomeromycetes</taxon>
        <taxon>Glomerales</taxon>
        <taxon>Glomeraceae</taxon>
        <taxon>Rhizophagus</taxon>
    </lineage>
</organism>
<dbReference type="Proteomes" id="UP000018888">
    <property type="component" value="Unassembled WGS sequence"/>
</dbReference>
<protein>
    <submittedName>
        <fullName evidence="2">Uncharacterized protein</fullName>
    </submittedName>
</protein>
<feature type="transmembrane region" description="Helical" evidence="1">
    <location>
        <begin position="7"/>
        <end position="25"/>
    </location>
</feature>
<evidence type="ECO:0000313" key="2">
    <source>
        <dbReference type="EMBL" id="POG67333.1"/>
    </source>
</evidence>
<keyword evidence="1" id="KW-0812">Transmembrane</keyword>
<proteinExistence type="predicted"/>
<name>A0A2P4PPM4_RHIID</name>
<keyword evidence="1" id="KW-0472">Membrane</keyword>
<evidence type="ECO:0000256" key="1">
    <source>
        <dbReference type="SAM" id="Phobius"/>
    </source>
</evidence>